<dbReference type="EMBL" id="QLMD01000018">
    <property type="protein sequence ID" value="RAJ93593.1"/>
    <property type="molecule type" value="Genomic_DNA"/>
</dbReference>
<keyword evidence="2" id="KW-0227">DNA damage</keyword>
<dbReference type="GO" id="GO:0006281">
    <property type="term" value="P:DNA repair"/>
    <property type="evidence" value="ECO:0007669"/>
    <property type="project" value="InterPro"/>
</dbReference>
<dbReference type="InterPro" id="IPR050356">
    <property type="entry name" value="SulA_CellDiv_inhibitor"/>
</dbReference>
<dbReference type="AlphaFoldDB" id="A0A327WN36"/>
<dbReference type="InterPro" id="IPR001126">
    <property type="entry name" value="UmuC"/>
</dbReference>
<keyword evidence="7" id="KW-1185">Reference proteome</keyword>
<dbReference type="RefSeq" id="WP_111570433.1">
    <property type="nucleotide sequence ID" value="NZ_PIPK01000018.1"/>
</dbReference>
<dbReference type="Proteomes" id="UP000249203">
    <property type="component" value="Unassembled WGS sequence"/>
</dbReference>
<dbReference type="PANTHER" id="PTHR35369">
    <property type="entry name" value="BLR3025 PROTEIN-RELATED"/>
    <property type="match status" value="1"/>
</dbReference>
<proteinExistence type="inferred from homology"/>
<evidence type="ECO:0000313" key="5">
    <source>
        <dbReference type="EMBL" id="RUO18775.1"/>
    </source>
</evidence>
<protein>
    <submittedName>
        <fullName evidence="4">ImpB/mucB/samB family protein</fullName>
    </submittedName>
</protein>
<dbReference type="EMBL" id="PIPK01000018">
    <property type="protein sequence ID" value="RUO18775.1"/>
    <property type="molecule type" value="Genomic_DNA"/>
</dbReference>
<reference evidence="4 6" key="2">
    <citation type="submission" date="2018-06" db="EMBL/GenBank/DDBJ databases">
        <title>Genomic Encyclopedia of Type Strains, Phase III (KMG-III): the genomes of soil and plant-associated and newly described type strains.</title>
        <authorList>
            <person name="Whitman W."/>
        </authorList>
    </citation>
    <scope>NUCLEOTIDE SEQUENCE [LARGE SCALE GENOMIC DNA]</scope>
    <source>
        <strain evidence="4 6">CGMCC 1.15366</strain>
    </source>
</reference>
<dbReference type="SUPFAM" id="SSF56672">
    <property type="entry name" value="DNA/RNA polymerases"/>
    <property type="match status" value="1"/>
</dbReference>
<evidence type="ECO:0000313" key="6">
    <source>
        <dbReference type="Proteomes" id="UP000249203"/>
    </source>
</evidence>
<comment type="similarity">
    <text evidence="1">Belongs to the DNA polymerase type-Y family.</text>
</comment>
<evidence type="ECO:0000313" key="7">
    <source>
        <dbReference type="Proteomes" id="UP000287865"/>
    </source>
</evidence>
<dbReference type="Gene3D" id="3.40.1170.60">
    <property type="match status" value="1"/>
</dbReference>
<reference evidence="5 7" key="1">
    <citation type="journal article" date="2018" name="Front. Microbiol.">
        <title>Genome-Based Analysis Reveals the Taxonomy and Diversity of the Family Idiomarinaceae.</title>
        <authorList>
            <person name="Liu Y."/>
            <person name="Lai Q."/>
            <person name="Shao Z."/>
        </authorList>
    </citation>
    <scope>NUCLEOTIDE SEQUENCE [LARGE SCALE GENOMIC DNA]</scope>
    <source>
        <strain evidence="5 7">CF12-14</strain>
    </source>
</reference>
<dbReference type="Proteomes" id="UP000287865">
    <property type="component" value="Unassembled WGS sequence"/>
</dbReference>
<evidence type="ECO:0000259" key="3">
    <source>
        <dbReference type="Pfam" id="PF00817"/>
    </source>
</evidence>
<sequence>MNAHELRGTWLYLEFHQLQLQHWMQQRPNCEQPLLIVCSDRNKVVQANPSARALGIHPGLALSDAWLLADALDYAYWQPEVEQRLLQQLAERLYTAFADLSLDTEANGLWVQLTTQQRLHAQQQTVADKVSKLLVDTEYRASFSSNPLLAKLGIDDRAEALLQACQGYPLRVCGLADDLHHKLSSMGLDTIDKLLQIPVPILGKKLGQPIVDFILQLKGQLKPRLLIYQPRELIYLHRQLHAEVHVWSGLRFVAKSLLQDLEQHLRQSQQAVTRIYLVLFNRDFQGNPAQMPYKSNAFATFPLGVECVEIGFARAVYRLADTYSVLQLKLENRRFKAPIVDIGLYVEQTEAFTAQPMRLDQSKAGEHQLATLLNRLQSRLGADKVQTIHQHTGWLPELQQSLQPVSDQDIGLSTAHDSTQSYLDWRPPWLLSPKPIDIRGWRIQGQPQRIQPPWWLPDQSGAADRDYLIAQDKVGRWGWVYFQHDAKAQASPQQDPGQWFLHGWLS</sequence>
<dbReference type="Pfam" id="PF00817">
    <property type="entry name" value="IMS"/>
    <property type="match status" value="1"/>
</dbReference>
<dbReference type="OrthoDB" id="5298951at2"/>
<feature type="domain" description="UmuC" evidence="3">
    <location>
        <begin position="25"/>
        <end position="152"/>
    </location>
</feature>
<dbReference type="InterPro" id="IPR043502">
    <property type="entry name" value="DNA/RNA_pol_sf"/>
</dbReference>
<dbReference type="CDD" id="cd03468">
    <property type="entry name" value="PolY_like"/>
    <property type="match status" value="1"/>
</dbReference>
<name>A0A327WN36_9GAMM</name>
<evidence type="ECO:0000256" key="1">
    <source>
        <dbReference type="ARBA" id="ARBA00010945"/>
    </source>
</evidence>
<dbReference type="Gene3D" id="3.30.70.270">
    <property type="match status" value="1"/>
</dbReference>
<accession>A0A327WN36</accession>
<comment type="caution">
    <text evidence="4">The sequence shown here is derived from an EMBL/GenBank/DDBJ whole genome shotgun (WGS) entry which is preliminary data.</text>
</comment>
<dbReference type="InterPro" id="IPR043128">
    <property type="entry name" value="Rev_trsase/Diguanyl_cyclase"/>
</dbReference>
<evidence type="ECO:0000313" key="4">
    <source>
        <dbReference type="EMBL" id="RAJ93593.1"/>
    </source>
</evidence>
<evidence type="ECO:0000256" key="2">
    <source>
        <dbReference type="ARBA" id="ARBA00022763"/>
    </source>
</evidence>
<gene>
    <name evidence="4" type="ORF">B0I24_11844</name>
    <name evidence="5" type="ORF">CWE07_13385</name>
</gene>
<organism evidence="4 6">
    <name type="scientific">Aliidiomarina maris</name>
    <dbReference type="NCBI Taxonomy" id="531312"/>
    <lineage>
        <taxon>Bacteria</taxon>
        <taxon>Pseudomonadati</taxon>
        <taxon>Pseudomonadota</taxon>
        <taxon>Gammaproteobacteria</taxon>
        <taxon>Alteromonadales</taxon>
        <taxon>Idiomarinaceae</taxon>
        <taxon>Aliidiomarina</taxon>
    </lineage>
</organism>
<dbReference type="PANTHER" id="PTHR35369:SF2">
    <property type="entry name" value="BLR3025 PROTEIN"/>
    <property type="match status" value="1"/>
</dbReference>